<accession>B2WHI6</accession>
<proteinExistence type="predicted"/>
<organism evidence="1 2">
    <name type="scientific">Pyrenophora tritici-repentis (strain Pt-1C-BFP)</name>
    <name type="common">Wheat tan spot fungus</name>
    <name type="synonym">Drechslera tritici-repentis</name>
    <dbReference type="NCBI Taxonomy" id="426418"/>
    <lineage>
        <taxon>Eukaryota</taxon>
        <taxon>Fungi</taxon>
        <taxon>Dikarya</taxon>
        <taxon>Ascomycota</taxon>
        <taxon>Pezizomycotina</taxon>
        <taxon>Dothideomycetes</taxon>
        <taxon>Pleosporomycetidae</taxon>
        <taxon>Pleosporales</taxon>
        <taxon>Pleosporineae</taxon>
        <taxon>Pleosporaceae</taxon>
        <taxon>Pyrenophora</taxon>
    </lineage>
</organism>
<dbReference type="AlphaFoldDB" id="B2WHI6"/>
<reference evidence="2" key="1">
    <citation type="journal article" date="2013" name="G3 (Bethesda)">
        <title>Comparative genomics of a plant-pathogenic fungus, Pyrenophora tritici-repentis, reveals transduplication and the impact of repeat elements on pathogenicity and population divergence.</title>
        <authorList>
            <person name="Manning V.A."/>
            <person name="Pandelova I."/>
            <person name="Dhillon B."/>
            <person name="Wilhelm L.J."/>
            <person name="Goodwin S.B."/>
            <person name="Berlin A.M."/>
            <person name="Figueroa M."/>
            <person name="Freitag M."/>
            <person name="Hane J.K."/>
            <person name="Henrissat B."/>
            <person name="Holman W.H."/>
            <person name="Kodira C.D."/>
            <person name="Martin J."/>
            <person name="Oliver R.P."/>
            <person name="Robbertse B."/>
            <person name="Schackwitz W."/>
            <person name="Schwartz D.C."/>
            <person name="Spatafora J.W."/>
            <person name="Turgeon B.G."/>
            <person name="Yandava C."/>
            <person name="Young S."/>
            <person name="Zhou S."/>
            <person name="Zeng Q."/>
            <person name="Grigoriev I.V."/>
            <person name="Ma L.-J."/>
            <person name="Ciuffetti L.M."/>
        </authorList>
    </citation>
    <scope>NUCLEOTIDE SEQUENCE [LARGE SCALE GENOMIC DNA]</scope>
    <source>
        <strain evidence="2">Pt-1C-BFP</strain>
    </source>
</reference>
<name>B2WHI6_PYRTR</name>
<dbReference type="InParanoid" id="B2WHI6"/>
<gene>
    <name evidence="1" type="ORF">PTRG_09445</name>
</gene>
<dbReference type="Proteomes" id="UP000001471">
    <property type="component" value="Unassembled WGS sequence"/>
</dbReference>
<evidence type="ECO:0000313" key="2">
    <source>
        <dbReference type="Proteomes" id="UP000001471"/>
    </source>
</evidence>
<dbReference type="EMBL" id="DS231625">
    <property type="protein sequence ID" value="EDU42496.1"/>
    <property type="molecule type" value="Genomic_DNA"/>
</dbReference>
<dbReference type="HOGENOM" id="CLU_2997526_0_0_1"/>
<protein>
    <submittedName>
        <fullName evidence="1">Uncharacterized protein</fullName>
    </submittedName>
</protein>
<sequence>MIHKIQADEVVALDTNRPVYFAHGDGNVPATERFKLYGNGEGGRADGHGSLEQQELV</sequence>
<evidence type="ECO:0000313" key="1">
    <source>
        <dbReference type="EMBL" id="EDU42496.1"/>
    </source>
</evidence>